<evidence type="ECO:0000256" key="4">
    <source>
        <dbReference type="ARBA" id="ARBA00022729"/>
    </source>
</evidence>
<evidence type="ECO:0000313" key="10">
    <source>
        <dbReference type="EMBL" id="KAK8586764.1"/>
    </source>
</evidence>
<keyword evidence="7" id="KW-0379">Hydroxylation</keyword>
<keyword evidence="11" id="KW-1185">Reference proteome</keyword>
<protein>
    <submittedName>
        <fullName evidence="10">Uncharacterized protein</fullName>
    </submittedName>
</protein>
<evidence type="ECO:0000256" key="5">
    <source>
        <dbReference type="ARBA" id="ARBA00022782"/>
    </source>
</evidence>
<feature type="region of interest" description="Disordered" evidence="8">
    <location>
        <begin position="93"/>
        <end position="118"/>
    </location>
</feature>
<reference evidence="10 11" key="1">
    <citation type="journal article" date="2024" name="G3 (Bethesda)">
        <title>Genome assembly of Hibiscus sabdariffa L. provides insights into metabolisms of medicinal natural products.</title>
        <authorList>
            <person name="Kim T."/>
        </authorList>
    </citation>
    <scope>NUCLEOTIDE SEQUENCE [LARGE SCALE GENOMIC DNA]</scope>
    <source>
        <strain evidence="10">TK-2024</strain>
        <tissue evidence="10">Old leaves</tissue>
    </source>
</reference>
<dbReference type="PANTHER" id="PTHR36016:SF9">
    <property type="entry name" value="PROTEIN, PUTATIVE-RELATED"/>
    <property type="match status" value="1"/>
</dbReference>
<evidence type="ECO:0000256" key="9">
    <source>
        <dbReference type="SAM" id="Phobius"/>
    </source>
</evidence>
<evidence type="ECO:0000256" key="2">
    <source>
        <dbReference type="ARBA" id="ARBA00005416"/>
    </source>
</evidence>
<gene>
    <name evidence="10" type="ORF">V6N12_021290</name>
</gene>
<dbReference type="InterPro" id="IPR039617">
    <property type="entry name" value="CLAVATA3-CLE"/>
</dbReference>
<keyword evidence="5" id="KW-0221">Differentiation</keyword>
<feature type="transmembrane region" description="Helical" evidence="9">
    <location>
        <begin position="41"/>
        <end position="62"/>
    </location>
</feature>
<comment type="similarity">
    <text evidence="2">Belongs to the CLV3/ESR signal peptide family.</text>
</comment>
<keyword evidence="4" id="KW-0732">Signal</keyword>
<evidence type="ECO:0000256" key="3">
    <source>
        <dbReference type="ARBA" id="ARBA00022525"/>
    </source>
</evidence>
<keyword evidence="3" id="KW-0964">Secreted</keyword>
<evidence type="ECO:0000256" key="8">
    <source>
        <dbReference type="SAM" id="MobiDB-lite"/>
    </source>
</evidence>
<keyword evidence="9" id="KW-0812">Transmembrane</keyword>
<evidence type="ECO:0000256" key="1">
    <source>
        <dbReference type="ARBA" id="ARBA00004239"/>
    </source>
</evidence>
<dbReference type="PANTHER" id="PTHR36016">
    <property type="entry name" value="CLAVATA3/ESR (CLE)-RELATED PROTEIN 7"/>
    <property type="match status" value="1"/>
</dbReference>
<dbReference type="EMBL" id="JBBPBM010000004">
    <property type="protein sequence ID" value="KAK8586764.1"/>
    <property type="molecule type" value="Genomic_DNA"/>
</dbReference>
<keyword evidence="9" id="KW-0472">Membrane</keyword>
<accession>A0ABR2FR95</accession>
<name>A0ABR2FR95_9ROSI</name>
<comment type="caution">
    <text evidence="10">The sequence shown here is derived from an EMBL/GenBank/DDBJ whole genome shotgun (WGS) entry which is preliminary data.</text>
</comment>
<evidence type="ECO:0000256" key="7">
    <source>
        <dbReference type="ARBA" id="ARBA00023278"/>
    </source>
</evidence>
<organism evidence="10 11">
    <name type="scientific">Hibiscus sabdariffa</name>
    <name type="common">roselle</name>
    <dbReference type="NCBI Taxonomy" id="183260"/>
    <lineage>
        <taxon>Eukaryota</taxon>
        <taxon>Viridiplantae</taxon>
        <taxon>Streptophyta</taxon>
        <taxon>Embryophyta</taxon>
        <taxon>Tracheophyta</taxon>
        <taxon>Spermatophyta</taxon>
        <taxon>Magnoliopsida</taxon>
        <taxon>eudicotyledons</taxon>
        <taxon>Gunneridae</taxon>
        <taxon>Pentapetalae</taxon>
        <taxon>rosids</taxon>
        <taxon>malvids</taxon>
        <taxon>Malvales</taxon>
        <taxon>Malvaceae</taxon>
        <taxon>Malvoideae</taxon>
        <taxon>Hibiscus</taxon>
    </lineage>
</organism>
<proteinExistence type="inferred from homology"/>
<dbReference type="Proteomes" id="UP001472677">
    <property type="component" value="Unassembled WGS sequence"/>
</dbReference>
<keyword evidence="6" id="KW-0325">Glycoprotein</keyword>
<sequence>MGLNHQWLTNVNDVDMGFIPINGSNYLLFLSSLLPPSLLTMARFITATSLLAAAFFLLLLMSSQARSVVPSRLLLRELGYDRPKLEHFRQVFASKPGSDRVSPGGPDPEHHSNPPGMS</sequence>
<evidence type="ECO:0000256" key="6">
    <source>
        <dbReference type="ARBA" id="ARBA00023180"/>
    </source>
</evidence>
<comment type="subcellular location">
    <subcellularLocation>
        <location evidence="1">Secreted</location>
        <location evidence="1">Extracellular space</location>
    </subcellularLocation>
</comment>
<keyword evidence="9" id="KW-1133">Transmembrane helix</keyword>
<evidence type="ECO:0000313" key="11">
    <source>
        <dbReference type="Proteomes" id="UP001472677"/>
    </source>
</evidence>